<reference evidence="1" key="1">
    <citation type="submission" date="2014-09" db="EMBL/GenBank/DDBJ databases">
        <authorList>
            <person name="Magalhaes I.L.F."/>
            <person name="Oliveira U."/>
            <person name="Santos F.R."/>
            <person name="Vidigal T.H.D.A."/>
            <person name="Brescovit A.D."/>
            <person name="Santos A.J."/>
        </authorList>
    </citation>
    <scope>NUCLEOTIDE SEQUENCE</scope>
    <source>
        <tissue evidence="1">Shoot tissue taken approximately 20 cm above the soil surface</tissue>
    </source>
</reference>
<organism evidence="1">
    <name type="scientific">Arundo donax</name>
    <name type="common">Giant reed</name>
    <name type="synonym">Donax arundinaceus</name>
    <dbReference type="NCBI Taxonomy" id="35708"/>
    <lineage>
        <taxon>Eukaryota</taxon>
        <taxon>Viridiplantae</taxon>
        <taxon>Streptophyta</taxon>
        <taxon>Embryophyta</taxon>
        <taxon>Tracheophyta</taxon>
        <taxon>Spermatophyta</taxon>
        <taxon>Magnoliopsida</taxon>
        <taxon>Liliopsida</taxon>
        <taxon>Poales</taxon>
        <taxon>Poaceae</taxon>
        <taxon>PACMAD clade</taxon>
        <taxon>Arundinoideae</taxon>
        <taxon>Arundineae</taxon>
        <taxon>Arundo</taxon>
    </lineage>
</organism>
<protein>
    <submittedName>
        <fullName evidence="1">Uncharacterized protein</fullName>
    </submittedName>
</protein>
<sequence>MLGFLPLLLLKSESWLSSHSSSN</sequence>
<evidence type="ECO:0000313" key="1">
    <source>
        <dbReference type="EMBL" id="JAD34637.1"/>
    </source>
</evidence>
<proteinExistence type="predicted"/>
<dbReference type="EMBL" id="GBRH01263258">
    <property type="protein sequence ID" value="JAD34637.1"/>
    <property type="molecule type" value="Transcribed_RNA"/>
</dbReference>
<accession>A0A0A8ZIH0</accession>
<dbReference type="AlphaFoldDB" id="A0A0A8ZIH0"/>
<reference evidence="1" key="2">
    <citation type="journal article" date="2015" name="Data Brief">
        <title>Shoot transcriptome of the giant reed, Arundo donax.</title>
        <authorList>
            <person name="Barrero R.A."/>
            <person name="Guerrero F.D."/>
            <person name="Moolhuijzen P."/>
            <person name="Goolsby J.A."/>
            <person name="Tidwell J."/>
            <person name="Bellgard S.E."/>
            <person name="Bellgard M.I."/>
        </authorList>
    </citation>
    <scope>NUCLEOTIDE SEQUENCE</scope>
    <source>
        <tissue evidence="1">Shoot tissue taken approximately 20 cm above the soil surface</tissue>
    </source>
</reference>
<name>A0A0A8ZIH0_ARUDO</name>